<dbReference type="GO" id="GO:0015667">
    <property type="term" value="F:site-specific DNA-methyltransferase (cytosine-N4-specific) activity"/>
    <property type="evidence" value="ECO:0007669"/>
    <property type="project" value="UniProtKB-EC"/>
</dbReference>
<dbReference type="EMBL" id="CP000804">
    <property type="protein sequence ID" value="ABU56206.1"/>
    <property type="molecule type" value="Genomic_DNA"/>
</dbReference>
<dbReference type="InterPro" id="IPR017985">
    <property type="entry name" value="MeTrfase_CN4_CS"/>
</dbReference>
<dbReference type="InterPro" id="IPR029063">
    <property type="entry name" value="SAM-dependent_MTases_sf"/>
</dbReference>
<keyword evidence="5" id="KW-0949">S-adenosyl-L-methionine</keyword>
<evidence type="ECO:0000256" key="4">
    <source>
        <dbReference type="ARBA" id="ARBA00022679"/>
    </source>
</evidence>
<dbReference type="Gene3D" id="3.40.50.150">
    <property type="entry name" value="Vaccinia Virus protein VP39"/>
    <property type="match status" value="2"/>
</dbReference>
<keyword evidence="9" id="KW-1185">Reference proteome</keyword>
<reference evidence="8 9" key="1">
    <citation type="submission" date="2007-08" db="EMBL/GenBank/DDBJ databases">
        <title>Complete sequence of Roseiflexus castenholzii DSM 13941.</title>
        <authorList>
            <consortium name="US DOE Joint Genome Institute"/>
            <person name="Copeland A."/>
            <person name="Lucas S."/>
            <person name="Lapidus A."/>
            <person name="Barry K."/>
            <person name="Glavina del Rio T."/>
            <person name="Dalin E."/>
            <person name="Tice H."/>
            <person name="Pitluck S."/>
            <person name="Thompson L.S."/>
            <person name="Brettin T."/>
            <person name="Bruce D."/>
            <person name="Detter J.C."/>
            <person name="Han C."/>
            <person name="Tapia R."/>
            <person name="Schmutz J."/>
            <person name="Larimer F."/>
            <person name="Land M."/>
            <person name="Hauser L."/>
            <person name="Kyrpides N."/>
            <person name="Mikhailova N."/>
            <person name="Bryant D.A."/>
            <person name="Hanada S."/>
            <person name="Tsukatani Y."/>
            <person name="Richardson P."/>
        </authorList>
    </citation>
    <scope>NUCLEOTIDE SEQUENCE [LARGE SCALE GENOMIC DNA]</scope>
    <source>
        <strain evidence="9">DSM 13941 / HLO8</strain>
    </source>
</reference>
<dbReference type="STRING" id="383372.Rcas_0068"/>
<keyword evidence="6" id="KW-0680">Restriction system</keyword>
<organism evidence="8 9">
    <name type="scientific">Roseiflexus castenholzii (strain DSM 13941 / HLO8)</name>
    <dbReference type="NCBI Taxonomy" id="383372"/>
    <lineage>
        <taxon>Bacteria</taxon>
        <taxon>Bacillati</taxon>
        <taxon>Chloroflexota</taxon>
        <taxon>Chloroflexia</taxon>
        <taxon>Chloroflexales</taxon>
        <taxon>Roseiflexineae</taxon>
        <taxon>Roseiflexaceae</taxon>
        <taxon>Roseiflexus</taxon>
    </lineage>
</organism>
<comment type="similarity">
    <text evidence="1">Belongs to the N(4)/N(6)-methyltransferase family. N(4) subfamily.</text>
</comment>
<name>A7NFI4_ROSCS</name>
<dbReference type="Proteomes" id="UP000000263">
    <property type="component" value="Chromosome"/>
</dbReference>
<dbReference type="GO" id="GO:0009307">
    <property type="term" value="P:DNA restriction-modification system"/>
    <property type="evidence" value="ECO:0007669"/>
    <property type="project" value="UniProtKB-KW"/>
</dbReference>
<keyword evidence="3" id="KW-0489">Methyltransferase</keyword>
<dbReference type="OrthoDB" id="9800801at2"/>
<sequence>MAIQRALNLDFPGAQSDAPLLRDPAFEQNKQDAIHRWVPWIAGFSAGFVSDALQQYLPDPGRRDVHVLDPFAGIGTTLVESLRRGYHVTGIEINPFAALASRVKCSAFTIEPDTLLSAIRTFEREARERTDPIDAAFERGDDLLQCTPAPRSRPPVAFRSRTPFFSPAVEQKILHCLDLISDVASCQIRELMSLALGSILVQVSNYSYEPSLGSRVAAGKTNVLNADVVSLLSSRLRMMYHDVMVYRDAMMQWTPLPTARVIEGDSRLMPQMVKESSVDIVITSPPYLNNYHYVRNTRPHLFWFGFVSKPSDLKRLEQANFGKYWQTVRNADPSKLQFELPGLSRIIEEITLRNPQKHVYGGKGWANYAIEYFNDCYTLCQSFYRVLRKGTRAIVVLGNSIIQGVNFPTDLFFGQIGELCHLKLDEILPLRKKRVGNSIINSSVRNGGSDVISLYEAAVILRRV</sequence>
<evidence type="ECO:0000256" key="3">
    <source>
        <dbReference type="ARBA" id="ARBA00022603"/>
    </source>
</evidence>
<dbReference type="RefSeq" id="WP_011997611.1">
    <property type="nucleotide sequence ID" value="NC_009767.1"/>
</dbReference>
<evidence type="ECO:0000256" key="5">
    <source>
        <dbReference type="ARBA" id="ARBA00022691"/>
    </source>
</evidence>
<dbReference type="eggNOG" id="COG0863">
    <property type="taxonomic scope" value="Bacteria"/>
</dbReference>
<evidence type="ECO:0000256" key="6">
    <source>
        <dbReference type="ARBA" id="ARBA00022747"/>
    </source>
</evidence>
<gene>
    <name evidence="8" type="ordered locus">Rcas_0068</name>
</gene>
<dbReference type="GO" id="GO:0032259">
    <property type="term" value="P:methylation"/>
    <property type="evidence" value="ECO:0007669"/>
    <property type="project" value="UniProtKB-KW"/>
</dbReference>
<evidence type="ECO:0000256" key="1">
    <source>
        <dbReference type="ARBA" id="ARBA00010203"/>
    </source>
</evidence>
<dbReference type="SUPFAM" id="SSF53335">
    <property type="entry name" value="S-adenosyl-L-methionine-dependent methyltransferases"/>
    <property type="match status" value="1"/>
</dbReference>
<evidence type="ECO:0000256" key="7">
    <source>
        <dbReference type="ARBA" id="ARBA00049120"/>
    </source>
</evidence>
<evidence type="ECO:0000313" key="8">
    <source>
        <dbReference type="EMBL" id="ABU56206.1"/>
    </source>
</evidence>
<accession>A7NFI4</accession>
<comment type="catalytic activity">
    <reaction evidence="7">
        <text>a 2'-deoxycytidine in DNA + S-adenosyl-L-methionine = an N(4)-methyl-2'-deoxycytidine in DNA + S-adenosyl-L-homocysteine + H(+)</text>
        <dbReference type="Rhea" id="RHEA:16857"/>
        <dbReference type="Rhea" id="RHEA-COMP:11369"/>
        <dbReference type="Rhea" id="RHEA-COMP:13674"/>
        <dbReference type="ChEBI" id="CHEBI:15378"/>
        <dbReference type="ChEBI" id="CHEBI:57856"/>
        <dbReference type="ChEBI" id="CHEBI:59789"/>
        <dbReference type="ChEBI" id="CHEBI:85452"/>
        <dbReference type="ChEBI" id="CHEBI:137933"/>
        <dbReference type="EC" id="2.1.1.113"/>
    </reaction>
</comment>
<protein>
    <recommendedName>
        <fullName evidence="2">site-specific DNA-methyltransferase (cytosine-N(4)-specific)</fullName>
        <ecNumber evidence="2">2.1.1.113</ecNumber>
    </recommendedName>
</protein>
<dbReference type="EC" id="2.1.1.113" evidence="2"/>
<dbReference type="AlphaFoldDB" id="A7NFI4"/>
<dbReference type="GO" id="GO:0003677">
    <property type="term" value="F:DNA binding"/>
    <property type="evidence" value="ECO:0007669"/>
    <property type="project" value="InterPro"/>
</dbReference>
<evidence type="ECO:0000256" key="2">
    <source>
        <dbReference type="ARBA" id="ARBA00012185"/>
    </source>
</evidence>
<proteinExistence type="inferred from homology"/>
<keyword evidence="4" id="KW-0808">Transferase</keyword>
<dbReference type="PROSITE" id="PS00093">
    <property type="entry name" value="N4_MTASE"/>
    <property type="match status" value="1"/>
</dbReference>
<dbReference type="HOGENOM" id="CLU_027633_0_0_0"/>
<dbReference type="KEGG" id="rca:Rcas_0068"/>
<evidence type="ECO:0000313" key="9">
    <source>
        <dbReference type="Proteomes" id="UP000000263"/>
    </source>
</evidence>